<evidence type="ECO:0000256" key="1">
    <source>
        <dbReference type="ARBA" id="ARBA00022630"/>
    </source>
</evidence>
<dbReference type="GO" id="GO:0016491">
    <property type="term" value="F:oxidoreductase activity"/>
    <property type="evidence" value="ECO:0007669"/>
    <property type="project" value="UniProtKB-KW"/>
</dbReference>
<evidence type="ECO:0000256" key="3">
    <source>
        <dbReference type="ARBA" id="ARBA00023002"/>
    </source>
</evidence>
<evidence type="ECO:0000259" key="4">
    <source>
        <dbReference type="Pfam" id="PF00881"/>
    </source>
</evidence>
<protein>
    <submittedName>
        <fullName evidence="5">Nitroreductase family protein</fullName>
    </submittedName>
</protein>
<accession>A0A932GNW6</accession>
<gene>
    <name evidence="5" type="ORF">HYY65_04935</name>
</gene>
<evidence type="ECO:0000256" key="2">
    <source>
        <dbReference type="ARBA" id="ARBA00022643"/>
    </source>
</evidence>
<keyword evidence="2" id="KW-0288">FMN</keyword>
<sequence>MTQTARKEEESQGAEGFYEPLIRCICERRSIRSFHETQVPDEIIMKILEAGRWAPSGGNSQPWEFIVVKRRDILEKICEIFVKDREQRIREKVNFPGSSKAYIAKVPAMIVVVADPRWKQAYPSTDFTPTLRRMYARNREFIFVKSVAAAVQNMFLAAASLGLGMAWLTGFAEDRMGKKLRRLLKVPEPVRLMAGLPAGYPKVTYHTKFRRPLQDLIHYETYDPTRLKRDDFFRNYCENERNRMTYSAGRMEK</sequence>
<keyword evidence="3" id="KW-0560">Oxidoreductase</keyword>
<dbReference type="PANTHER" id="PTHR23026">
    <property type="entry name" value="NADPH NITROREDUCTASE"/>
    <property type="match status" value="1"/>
</dbReference>
<dbReference type="Pfam" id="PF00881">
    <property type="entry name" value="Nitroreductase"/>
    <property type="match status" value="1"/>
</dbReference>
<dbReference type="CDD" id="cd02062">
    <property type="entry name" value="Nitro_FMN_reductase"/>
    <property type="match status" value="1"/>
</dbReference>
<evidence type="ECO:0000313" key="5">
    <source>
        <dbReference type="EMBL" id="MBI3014403.1"/>
    </source>
</evidence>
<proteinExistence type="predicted"/>
<dbReference type="InterPro" id="IPR029479">
    <property type="entry name" value="Nitroreductase"/>
</dbReference>
<dbReference type="Proteomes" id="UP000741360">
    <property type="component" value="Unassembled WGS sequence"/>
</dbReference>
<dbReference type="PANTHER" id="PTHR23026:SF90">
    <property type="entry name" value="IODOTYROSINE DEIODINASE 1"/>
    <property type="match status" value="1"/>
</dbReference>
<dbReference type="InterPro" id="IPR050627">
    <property type="entry name" value="Nitroreductase/BluB"/>
</dbReference>
<dbReference type="Gene3D" id="3.40.109.10">
    <property type="entry name" value="NADH Oxidase"/>
    <property type="match status" value="1"/>
</dbReference>
<dbReference type="EMBL" id="JACPSX010000090">
    <property type="protein sequence ID" value="MBI3014403.1"/>
    <property type="molecule type" value="Genomic_DNA"/>
</dbReference>
<dbReference type="InterPro" id="IPR000415">
    <property type="entry name" value="Nitroreductase-like"/>
</dbReference>
<reference evidence="5" key="1">
    <citation type="submission" date="2020-07" db="EMBL/GenBank/DDBJ databases">
        <title>Huge and variable diversity of episymbiotic CPR bacteria and DPANN archaea in groundwater ecosystems.</title>
        <authorList>
            <person name="He C.Y."/>
            <person name="Keren R."/>
            <person name="Whittaker M."/>
            <person name="Farag I.F."/>
            <person name="Doudna J."/>
            <person name="Cate J.H.D."/>
            <person name="Banfield J.F."/>
        </authorList>
    </citation>
    <scope>NUCLEOTIDE SEQUENCE</scope>
    <source>
        <strain evidence="5">NC_groundwater_717_Ag_S-0.2um_59_8</strain>
    </source>
</reference>
<evidence type="ECO:0000313" key="6">
    <source>
        <dbReference type="Proteomes" id="UP000741360"/>
    </source>
</evidence>
<comment type="caution">
    <text evidence="5">The sequence shown here is derived from an EMBL/GenBank/DDBJ whole genome shotgun (WGS) entry which is preliminary data.</text>
</comment>
<name>A0A932GNW6_UNCTE</name>
<keyword evidence="1" id="KW-0285">Flavoprotein</keyword>
<dbReference type="AlphaFoldDB" id="A0A932GNW6"/>
<organism evidence="5 6">
    <name type="scientific">Tectimicrobiota bacterium</name>
    <dbReference type="NCBI Taxonomy" id="2528274"/>
    <lineage>
        <taxon>Bacteria</taxon>
        <taxon>Pseudomonadati</taxon>
        <taxon>Nitrospinota/Tectimicrobiota group</taxon>
        <taxon>Candidatus Tectimicrobiota</taxon>
    </lineage>
</organism>
<dbReference type="SUPFAM" id="SSF55469">
    <property type="entry name" value="FMN-dependent nitroreductase-like"/>
    <property type="match status" value="1"/>
</dbReference>
<feature type="domain" description="Nitroreductase" evidence="4">
    <location>
        <begin position="27"/>
        <end position="200"/>
    </location>
</feature>